<comment type="function">
    <text evidence="1 8">Component of the ribosome assembly machinery. Nuclear paralog of the ribosomal protein P0, it binds pre-60S subunits at an early stage of assembly in the nucleolus, and is replaced by P0 in cytoplasmic pre-60S subunits and mature 80S ribosomes.</text>
</comment>
<feature type="region of interest" description="Disordered" evidence="9">
    <location>
        <begin position="214"/>
        <end position="238"/>
    </location>
</feature>
<evidence type="ECO:0000256" key="8">
    <source>
        <dbReference type="RuleBase" id="RU364039"/>
    </source>
</evidence>
<dbReference type="GeneID" id="578804"/>
<dbReference type="GO" id="GO:0030687">
    <property type="term" value="C:preribosome, large subunit precursor"/>
    <property type="evidence" value="ECO:0000318"/>
    <property type="project" value="GO_Central"/>
</dbReference>
<name>A0A7M7N2G1_STRPU</name>
<dbReference type="Pfam" id="PF17777">
    <property type="entry name" value="RL10P_insert"/>
    <property type="match status" value="1"/>
</dbReference>
<dbReference type="OrthoDB" id="10262308at2759"/>
<evidence type="ECO:0000256" key="2">
    <source>
        <dbReference type="ARBA" id="ARBA00008889"/>
    </source>
</evidence>
<dbReference type="InterPro" id="IPR051742">
    <property type="entry name" value="Ribosome_Assembly_uL10"/>
</dbReference>
<comment type="similarity">
    <text evidence="2 8">Belongs to the universal ribosomal protein uL10 family.</text>
</comment>
<dbReference type="CTD" id="51154"/>
<dbReference type="KEGG" id="spu:578804"/>
<evidence type="ECO:0000256" key="6">
    <source>
        <dbReference type="ARBA" id="ARBA00023242"/>
    </source>
</evidence>
<dbReference type="InParanoid" id="A0A7M7N2G1"/>
<dbReference type="AlphaFoldDB" id="A0A7M7N2G1"/>
<dbReference type="Gene3D" id="3.30.70.1730">
    <property type="match status" value="1"/>
</dbReference>
<dbReference type="GO" id="GO:0006364">
    <property type="term" value="P:rRNA processing"/>
    <property type="evidence" value="ECO:0000318"/>
    <property type="project" value="GO_Central"/>
</dbReference>
<dbReference type="Gene3D" id="3.90.105.20">
    <property type="match status" value="1"/>
</dbReference>
<dbReference type="RefSeq" id="XP_030830115.1">
    <property type="nucleotide sequence ID" value="XM_030974255.1"/>
</dbReference>
<evidence type="ECO:0000256" key="3">
    <source>
        <dbReference type="ARBA" id="ARBA00022490"/>
    </source>
</evidence>
<proteinExistence type="inferred from homology"/>
<dbReference type="GO" id="GO:0000956">
    <property type="term" value="P:nuclear-transcribed mRNA catabolic process"/>
    <property type="evidence" value="ECO:0000318"/>
    <property type="project" value="GO_Central"/>
</dbReference>
<dbReference type="Proteomes" id="UP000007110">
    <property type="component" value="Unassembled WGS sequence"/>
</dbReference>
<keyword evidence="3 8" id="KW-0963">Cytoplasm</keyword>
<dbReference type="InterPro" id="IPR043164">
    <property type="entry name" value="Ribosomal_uL10-like_insert_sf"/>
</dbReference>
<dbReference type="GO" id="GO:0005737">
    <property type="term" value="C:cytoplasm"/>
    <property type="evidence" value="ECO:0007669"/>
    <property type="project" value="UniProtKB-SubCell"/>
</dbReference>
<evidence type="ECO:0000313" key="12">
    <source>
        <dbReference type="Proteomes" id="UP000007110"/>
    </source>
</evidence>
<comment type="subcellular location">
    <subcellularLocation>
        <location evidence="8">Cytoplasm</location>
    </subcellularLocation>
    <subcellularLocation>
        <location evidence="8">Nucleus</location>
        <location evidence="8">Nucleolus</location>
    </subcellularLocation>
</comment>
<comment type="subunit">
    <text evidence="7">Associates with the pre-60S ribosomal particle. Interacts with MINAS-60 (product of an alternative open reading frame of RBM10).</text>
</comment>
<dbReference type="InterPro" id="IPR040637">
    <property type="entry name" value="Ribosomal_uL10-like_insert"/>
</dbReference>
<evidence type="ECO:0000256" key="9">
    <source>
        <dbReference type="SAM" id="MobiDB-lite"/>
    </source>
</evidence>
<dbReference type="InterPro" id="IPR043141">
    <property type="entry name" value="Ribosomal_uL10-like_sf"/>
</dbReference>
<dbReference type="InterPro" id="IPR001790">
    <property type="entry name" value="Ribosomal_uL10"/>
</dbReference>
<dbReference type="OMA" id="LEWAENY"/>
<evidence type="ECO:0000256" key="7">
    <source>
        <dbReference type="ARBA" id="ARBA00066238"/>
    </source>
</evidence>
<dbReference type="GO" id="GO:0042273">
    <property type="term" value="P:ribosomal large subunit biogenesis"/>
    <property type="evidence" value="ECO:0000318"/>
    <property type="project" value="GO_Central"/>
</dbReference>
<accession>A0A7M7N2G1</accession>
<keyword evidence="12" id="KW-1185">Reference proteome</keyword>
<keyword evidence="5" id="KW-0597">Phosphoprotein</keyword>
<organism evidence="11 12">
    <name type="scientific">Strongylocentrotus purpuratus</name>
    <name type="common">Purple sea urchin</name>
    <dbReference type="NCBI Taxonomy" id="7668"/>
    <lineage>
        <taxon>Eukaryota</taxon>
        <taxon>Metazoa</taxon>
        <taxon>Echinodermata</taxon>
        <taxon>Eleutherozoa</taxon>
        <taxon>Echinozoa</taxon>
        <taxon>Echinoidea</taxon>
        <taxon>Euechinoidea</taxon>
        <taxon>Echinacea</taxon>
        <taxon>Camarodonta</taxon>
        <taxon>Echinidea</taxon>
        <taxon>Strongylocentrotidae</taxon>
        <taxon>Strongylocentrotus</taxon>
    </lineage>
</organism>
<evidence type="ECO:0000256" key="5">
    <source>
        <dbReference type="ARBA" id="ARBA00022553"/>
    </source>
</evidence>
<dbReference type="PANTHER" id="PTHR45841">
    <property type="entry name" value="MRNA TURNOVER PROTEIN 4 MRTO4"/>
    <property type="match status" value="1"/>
</dbReference>
<dbReference type="PANTHER" id="PTHR45841:SF1">
    <property type="entry name" value="MRNA TURNOVER PROTEIN 4 HOMOLOG"/>
    <property type="match status" value="1"/>
</dbReference>
<dbReference type="EnsemblMetazoa" id="XM_030974255">
    <property type="protein sequence ID" value="XP_030830115"/>
    <property type="gene ID" value="LOC578804"/>
</dbReference>
<evidence type="ECO:0000259" key="10">
    <source>
        <dbReference type="Pfam" id="PF17777"/>
    </source>
</evidence>
<dbReference type="CDD" id="cd05796">
    <property type="entry name" value="Ribosomal_P0_like"/>
    <property type="match status" value="1"/>
</dbReference>
<feature type="compositionally biased region" description="Acidic residues" evidence="9">
    <location>
        <begin position="229"/>
        <end position="238"/>
    </location>
</feature>
<reference evidence="12" key="1">
    <citation type="submission" date="2015-02" db="EMBL/GenBank/DDBJ databases">
        <title>Genome sequencing for Strongylocentrotus purpuratus.</title>
        <authorList>
            <person name="Murali S."/>
            <person name="Liu Y."/>
            <person name="Vee V."/>
            <person name="English A."/>
            <person name="Wang M."/>
            <person name="Skinner E."/>
            <person name="Han Y."/>
            <person name="Muzny D.M."/>
            <person name="Worley K.C."/>
            <person name="Gibbs R.A."/>
        </authorList>
    </citation>
    <scope>NUCLEOTIDE SEQUENCE</scope>
</reference>
<dbReference type="FunFam" id="3.90.105.20:FF:000002">
    <property type="entry name" value="Ribosome assembly factor mrt4"/>
    <property type="match status" value="1"/>
</dbReference>
<protein>
    <recommendedName>
        <fullName evidence="8">Ribosome assembly factor mrt4</fullName>
    </recommendedName>
</protein>
<keyword evidence="6 8" id="KW-0539">Nucleus</keyword>
<dbReference type="InterPro" id="IPR033867">
    <property type="entry name" value="Mrt4"/>
</dbReference>
<evidence type="ECO:0000256" key="4">
    <source>
        <dbReference type="ARBA" id="ARBA00022517"/>
    </source>
</evidence>
<feature type="domain" description="Large ribosomal subunit protein uL10-like insertion" evidence="10">
    <location>
        <begin position="125"/>
        <end position="193"/>
    </location>
</feature>
<dbReference type="GO" id="GO:0000027">
    <property type="term" value="P:ribosomal large subunit assembly"/>
    <property type="evidence" value="ECO:0007669"/>
    <property type="project" value="InterPro"/>
</dbReference>
<reference evidence="11" key="2">
    <citation type="submission" date="2021-01" db="UniProtKB">
        <authorList>
            <consortium name="EnsemblMetazoa"/>
        </authorList>
    </citation>
    <scope>IDENTIFICATION</scope>
</reference>
<dbReference type="SUPFAM" id="SSF160369">
    <property type="entry name" value="Ribosomal protein L10-like"/>
    <property type="match status" value="1"/>
</dbReference>
<evidence type="ECO:0000256" key="1">
    <source>
        <dbReference type="ARBA" id="ARBA00004046"/>
    </source>
</evidence>
<dbReference type="GO" id="GO:0005730">
    <property type="term" value="C:nucleolus"/>
    <property type="evidence" value="ECO:0000318"/>
    <property type="project" value="GO_Central"/>
</dbReference>
<sequence length="238" mass="27230">MPKSRRDKRISLTRTKKKGLETKQNLIEEVRDSVDKYARIVIFSVENMRNSKIKDVRNSWKHSRFFFGKNKVMMVALGKSAEEEYRDNLHRVSKRLMGNVGLLFTNKTKDEVVKYFEGFVEADYARSGNVATETVVLPEGPLEDFQHSMEPQLRQLNLPTSLKKGIIHLTSEHTVCKVGDTLTPEQARILKLFAKPMAEFKLKLAASWSNNGAFEVFDDAPDSKSRSDGDDDEDVEKD</sequence>
<dbReference type="Pfam" id="PF00466">
    <property type="entry name" value="Ribosomal_L10"/>
    <property type="match status" value="1"/>
</dbReference>
<dbReference type="FunFam" id="3.30.70.1730:FF:000004">
    <property type="entry name" value="Ribosome assembly factor mrt4"/>
    <property type="match status" value="1"/>
</dbReference>
<evidence type="ECO:0000313" key="11">
    <source>
        <dbReference type="EnsemblMetazoa" id="XP_030830115"/>
    </source>
</evidence>
<keyword evidence="4 8" id="KW-0690">Ribosome biogenesis</keyword>